<gene>
    <name evidence="6" type="ORF">G5714_016635</name>
</gene>
<feature type="compositionally biased region" description="Basic and acidic residues" evidence="2">
    <location>
        <begin position="1052"/>
        <end position="1063"/>
    </location>
</feature>
<dbReference type="PROSITE" id="PS51232">
    <property type="entry name" value="GBD_FH3"/>
    <property type="match status" value="1"/>
</dbReference>
<feature type="region of interest" description="Disordered" evidence="2">
    <location>
        <begin position="867"/>
        <end position="889"/>
    </location>
</feature>
<feature type="compositionally biased region" description="Basic and acidic residues" evidence="2">
    <location>
        <begin position="982"/>
        <end position="991"/>
    </location>
</feature>
<dbReference type="Gene3D" id="1.20.58.2220">
    <property type="entry name" value="Formin, FH2 domain"/>
    <property type="match status" value="1"/>
</dbReference>
<proteinExistence type="predicted"/>
<dbReference type="SMART" id="SM01140">
    <property type="entry name" value="Drf_GBD"/>
    <property type="match status" value="1"/>
</dbReference>
<evidence type="ECO:0000259" key="4">
    <source>
        <dbReference type="PROSITE" id="PS51232"/>
    </source>
</evidence>
<dbReference type="Pfam" id="PF06371">
    <property type="entry name" value="Drf_GBD"/>
    <property type="match status" value="1"/>
</dbReference>
<evidence type="ECO:0000256" key="2">
    <source>
        <dbReference type="SAM" id="MobiDB-lite"/>
    </source>
</evidence>
<dbReference type="PANTHER" id="PTHR46345">
    <property type="entry name" value="INVERTED FORMIN-2"/>
    <property type="match status" value="1"/>
</dbReference>
<dbReference type="InterPro" id="IPR003124">
    <property type="entry name" value="WH2_dom"/>
</dbReference>
<dbReference type="Pfam" id="PF02181">
    <property type="entry name" value="FH2"/>
    <property type="match status" value="1"/>
</dbReference>
<dbReference type="SUPFAM" id="SSF48371">
    <property type="entry name" value="ARM repeat"/>
    <property type="match status" value="1"/>
</dbReference>
<dbReference type="InterPro" id="IPR042201">
    <property type="entry name" value="FH2_Formin_sf"/>
</dbReference>
<feature type="compositionally biased region" description="Polar residues" evidence="2">
    <location>
        <begin position="1008"/>
        <end position="1025"/>
    </location>
</feature>
<accession>A0A7J6C5D4</accession>
<feature type="compositionally biased region" description="Pro residues" evidence="2">
    <location>
        <begin position="394"/>
        <end position="406"/>
    </location>
</feature>
<dbReference type="InterPro" id="IPR010473">
    <property type="entry name" value="GTPase-bd"/>
</dbReference>
<dbReference type="Pfam" id="PF06367">
    <property type="entry name" value="Drf_FH3"/>
    <property type="match status" value="1"/>
</dbReference>
<dbReference type="SMART" id="SM00498">
    <property type="entry name" value="FH2"/>
    <property type="match status" value="1"/>
</dbReference>
<feature type="region of interest" description="Disordered" evidence="2">
    <location>
        <begin position="922"/>
        <end position="1134"/>
    </location>
</feature>
<dbReference type="InterPro" id="IPR015425">
    <property type="entry name" value="FH2_Formin"/>
</dbReference>
<protein>
    <recommendedName>
        <fullName evidence="8">Inverted formin-2</fullName>
    </recommendedName>
</protein>
<feature type="compositionally biased region" description="Polar residues" evidence="2">
    <location>
        <begin position="20"/>
        <end position="29"/>
    </location>
</feature>
<name>A0A7J6C5D4_9TELE</name>
<dbReference type="SUPFAM" id="SSF101447">
    <property type="entry name" value="Formin homology 2 domain (FH2 domain)"/>
    <property type="match status" value="1"/>
</dbReference>
<dbReference type="PROSITE" id="PS51444">
    <property type="entry name" value="FH2"/>
    <property type="match status" value="1"/>
</dbReference>
<evidence type="ECO:0000259" key="5">
    <source>
        <dbReference type="PROSITE" id="PS51444"/>
    </source>
</evidence>
<keyword evidence="7" id="KW-1185">Reference proteome</keyword>
<dbReference type="GO" id="GO:0030036">
    <property type="term" value="P:actin cytoskeleton organization"/>
    <property type="evidence" value="ECO:0007669"/>
    <property type="project" value="InterPro"/>
</dbReference>
<evidence type="ECO:0000259" key="3">
    <source>
        <dbReference type="PROSITE" id="PS51082"/>
    </source>
</evidence>
<dbReference type="Gene3D" id="1.25.10.10">
    <property type="entry name" value="Leucine-rich Repeat Variant"/>
    <property type="match status" value="1"/>
</dbReference>
<feature type="region of interest" description="Disordered" evidence="2">
    <location>
        <begin position="348"/>
        <end position="488"/>
    </location>
</feature>
<evidence type="ECO:0008006" key="8">
    <source>
        <dbReference type="Google" id="ProtNLM"/>
    </source>
</evidence>
<dbReference type="InterPro" id="IPR014768">
    <property type="entry name" value="GBD/FH3_dom"/>
</dbReference>
<dbReference type="GO" id="GO:0003779">
    <property type="term" value="F:actin binding"/>
    <property type="evidence" value="ECO:0007669"/>
    <property type="project" value="InterPro"/>
</dbReference>
<feature type="domain" description="GBD/FH3" evidence="4">
    <location>
        <begin position="1"/>
        <end position="335"/>
    </location>
</feature>
<feature type="region of interest" description="Disordered" evidence="2">
    <location>
        <begin position="1"/>
        <end position="29"/>
    </location>
</feature>
<dbReference type="GO" id="GO:0031267">
    <property type="term" value="F:small GTPase binding"/>
    <property type="evidence" value="ECO:0007669"/>
    <property type="project" value="InterPro"/>
</dbReference>
<feature type="compositionally biased region" description="Polar residues" evidence="2">
    <location>
        <begin position="1067"/>
        <end position="1078"/>
    </location>
</feature>
<dbReference type="Proteomes" id="UP000579812">
    <property type="component" value="Unassembled WGS sequence"/>
</dbReference>
<dbReference type="PROSITE" id="PS51082">
    <property type="entry name" value="WH2"/>
    <property type="match status" value="1"/>
</dbReference>
<feature type="domain" description="FH2" evidence="5">
    <location>
        <begin position="508"/>
        <end position="879"/>
    </location>
</feature>
<dbReference type="SMART" id="SM01139">
    <property type="entry name" value="Drf_FH3"/>
    <property type="match status" value="1"/>
</dbReference>
<feature type="compositionally biased region" description="Polar residues" evidence="2">
    <location>
        <begin position="1033"/>
        <end position="1051"/>
    </location>
</feature>
<reference evidence="6 7" key="1">
    <citation type="submission" date="2020-04" db="EMBL/GenBank/DDBJ databases">
        <title>Chromosome-level genome assembly of a cyprinid fish Onychostoma macrolepis by integration of Nanopore Sequencing, Bionano and Hi-C technology.</title>
        <authorList>
            <person name="Wang D."/>
        </authorList>
    </citation>
    <scope>NUCLEOTIDE SEQUENCE [LARGE SCALE GENOMIC DNA]</scope>
    <source>
        <strain evidence="6">SWU-2019</strain>
        <tissue evidence="6">Muscle</tissue>
    </source>
</reference>
<dbReference type="InterPro" id="IPR016024">
    <property type="entry name" value="ARM-type_fold"/>
</dbReference>
<dbReference type="InterPro" id="IPR011989">
    <property type="entry name" value="ARM-like"/>
</dbReference>
<feature type="domain" description="WH2" evidence="3">
    <location>
        <begin position="907"/>
        <end position="922"/>
    </location>
</feature>
<feature type="coiled-coil region" evidence="1">
    <location>
        <begin position="784"/>
        <end position="815"/>
    </location>
</feature>
<feature type="compositionally biased region" description="Pro residues" evidence="2">
    <location>
        <begin position="420"/>
        <end position="487"/>
    </location>
</feature>
<feature type="compositionally biased region" description="Polar residues" evidence="2">
    <location>
        <begin position="992"/>
        <end position="1001"/>
    </location>
</feature>
<evidence type="ECO:0000256" key="1">
    <source>
        <dbReference type="SAM" id="Coils"/>
    </source>
</evidence>
<comment type="caution">
    <text evidence="6">The sequence shown here is derived from an EMBL/GenBank/DDBJ whole genome shotgun (WGS) entry which is preliminary data.</text>
</comment>
<evidence type="ECO:0000313" key="7">
    <source>
        <dbReference type="Proteomes" id="UP000579812"/>
    </source>
</evidence>
<dbReference type="InterPro" id="IPR010472">
    <property type="entry name" value="FH3_dom"/>
</dbReference>
<sequence length="1134" mass="124219">MSGKSDGAQKKWAAVRGRMGSSQDSDSSQEANLENADAELCIRLLQVPTVVNYSGLKKRLEKSDQVWMVQFLELSGLDLLLEALDRLSGRGCSRISDALLQLTCVNCVRAVMNSSAGIHFIVDNEGYVRKLSQALDTSNTMVKKQVFDLLAALSMFSSEGHRLALDALDHYKSVKTQQYRFSVILNELQSTDNVPYMVTLLSVINALIFSADNLRQRDKMRKEFIGLQLLHLLPKLKEEDDEDLIIQCEAFEEAMAEDEDELLRLYGGIDMSNHQEVFTSLFNKVSSFPSSLQLLSVLQALLLLGPERADIWQALEALANRAILIAQSSEMDSCEKILQRLVFSKESSKGSYEVDGSKRKNQAVQTETKDDTLECSCIPAKNQEPPRNSTMTGRPPPPPPPPPSMASPPISAVHLKTGAGPPPPPPPPPLPGAAMLPPPPPPPPPLPGMASAGPPPPPPLPGMGAPPPPPPLPGMGALPPPPPPPPGAGDVIVARTFYPGGQCYSAPVKSGPHPTLRMKKLNWQKLNSRAVTDGPSMWASVTSDSPLEPNYSSIEQLFCLPLAEPKDKSPAAPLKKEPKEISFIDPKKNLNLNIFLKQFKCSNEEFVSMVQKGDCSKFDVESLKQLLKLLPEKHEIDNLKSFQGDPDKLANVDHFYLSLLAVPCYQLRIECMLLCEETLSVLEILKPKVELVEAACEDLRKSSLLPSFCKLILDVGNFLNYGSHTGNAEGFKIGSLLKLTETKANKSRITLLHHILEEAELNHPELLELPDDIEACEKAAGVNLDSIQAETKNLLKRLRDAEKKVSSSLEDVKQQFSGLIEQKGDLAQYLCEDMAQLSLDELFSTIKTFRQLFIRALKENKIRKEQAAKAEKRKQQLAEEESKRQKGEDGKIIRRGVVPQDEVCIIDQLLADIRKGFHLRKTRPRCESESAPSSEMHRDTGASAASVRSVGEEAGSSAVETSPGDQAKSCGAKPSAEASSANHRESEELRTPETTSTNTQEPADASPSCLTSANTHQNHNGNNIRSADAHVTPVNTSKPLTHSDSSTNAGRDNSDSVKNKDEPLQYTDDNANDSSGIQQACDDVDGVMPQAPPTPAVGPAPQKTENRKHFLPRNKKGSNEGSSRKRRTRGKRKI</sequence>
<evidence type="ECO:0000313" key="6">
    <source>
        <dbReference type="EMBL" id="KAF4101835.1"/>
    </source>
</evidence>
<organism evidence="6 7">
    <name type="scientific">Onychostoma macrolepis</name>
    <dbReference type="NCBI Taxonomy" id="369639"/>
    <lineage>
        <taxon>Eukaryota</taxon>
        <taxon>Metazoa</taxon>
        <taxon>Chordata</taxon>
        <taxon>Craniata</taxon>
        <taxon>Vertebrata</taxon>
        <taxon>Euteleostomi</taxon>
        <taxon>Actinopterygii</taxon>
        <taxon>Neopterygii</taxon>
        <taxon>Teleostei</taxon>
        <taxon>Ostariophysi</taxon>
        <taxon>Cypriniformes</taxon>
        <taxon>Cyprinidae</taxon>
        <taxon>Acrossocheilinae</taxon>
        <taxon>Onychostoma</taxon>
    </lineage>
</organism>
<dbReference type="EMBL" id="JAAMOB010000017">
    <property type="protein sequence ID" value="KAF4101835.1"/>
    <property type="molecule type" value="Genomic_DNA"/>
</dbReference>
<feature type="compositionally biased region" description="Basic residues" evidence="2">
    <location>
        <begin position="1124"/>
        <end position="1134"/>
    </location>
</feature>
<dbReference type="AlphaFoldDB" id="A0A7J6C5D4"/>
<keyword evidence="1" id="KW-0175">Coiled coil</keyword>
<dbReference type="PANTHER" id="PTHR46345:SF5">
    <property type="entry name" value="INVERTED FORMIN-2"/>
    <property type="match status" value="1"/>
</dbReference>